<sequence>MATPDDVLAAAQKLSFEIPPGHQADYLALLKATDQAVAAIMNYPDYQIPSNANVYPPEDVHRPLSEDNKLRGWAWKVTIKGKPGGILDGKTICLKDTICVANVPQLFGTTAIEDFVPVSDATVVTRVLDHGGIIVGKAMCEACIDSDFTNFSHGGSSHSTPFGPVENPYAVGFSAGGSSSGCGALIGSNEVDMGIGGDQGGSIRIPAALCGIIGLKPTFGLVPYTGVLSSDPALDTVGPMARTALDAALLLQVIAGYDTIDDRQLGAPLPADVPKYSELLLASRQQGIKGLRIGILKEGFASSVLHSAVNDKCRAAIAKLEAMGAVVEEVSVPLQRNCSHSLTAEMAHIINKLASSQTRQGRQVSRRGLYVNEFWEKLLPWTQDKFDKAKYYVTGTAMSAEYGWSRYPTAYGRAMNLSRRLRDEYNLVFESHDIIVMPTVLQPARRHIAYDAGPLAWAQGAPGIVSNTAASNLTCHPSISFPVGFVPPFEKDIHTPEDADIKLPCGLMAVGKPFDEITLLRVVDAFERIFDWKTL</sequence>
<evidence type="ECO:0000313" key="3">
    <source>
        <dbReference type="EMBL" id="KAJ7641471.1"/>
    </source>
</evidence>
<dbReference type="PROSITE" id="PS00571">
    <property type="entry name" value="AMIDASES"/>
    <property type="match status" value="1"/>
</dbReference>
<keyword evidence="4" id="KW-1185">Reference proteome</keyword>
<dbReference type="Gene3D" id="3.90.1300.10">
    <property type="entry name" value="Amidase signature (AS) domain"/>
    <property type="match status" value="1"/>
</dbReference>
<dbReference type="AlphaFoldDB" id="A0AAD7C7Z7"/>
<gene>
    <name evidence="3" type="ORF">FB45DRAFT_737781</name>
</gene>
<evidence type="ECO:0000256" key="1">
    <source>
        <dbReference type="ARBA" id="ARBA00009199"/>
    </source>
</evidence>
<dbReference type="InterPro" id="IPR036928">
    <property type="entry name" value="AS_sf"/>
</dbReference>
<name>A0AAD7C7Z7_9AGAR</name>
<organism evidence="3 4">
    <name type="scientific">Roridomyces roridus</name>
    <dbReference type="NCBI Taxonomy" id="1738132"/>
    <lineage>
        <taxon>Eukaryota</taxon>
        <taxon>Fungi</taxon>
        <taxon>Dikarya</taxon>
        <taxon>Basidiomycota</taxon>
        <taxon>Agaricomycotina</taxon>
        <taxon>Agaricomycetes</taxon>
        <taxon>Agaricomycetidae</taxon>
        <taxon>Agaricales</taxon>
        <taxon>Marasmiineae</taxon>
        <taxon>Mycenaceae</taxon>
        <taxon>Roridomyces</taxon>
    </lineage>
</organism>
<proteinExistence type="inferred from homology"/>
<evidence type="ECO:0000313" key="4">
    <source>
        <dbReference type="Proteomes" id="UP001221142"/>
    </source>
</evidence>
<dbReference type="Proteomes" id="UP001221142">
    <property type="component" value="Unassembled WGS sequence"/>
</dbReference>
<feature type="domain" description="Amidase" evidence="2">
    <location>
        <begin position="79"/>
        <end position="520"/>
    </location>
</feature>
<evidence type="ECO:0000259" key="2">
    <source>
        <dbReference type="Pfam" id="PF01425"/>
    </source>
</evidence>
<accession>A0AAD7C7Z7</accession>
<dbReference type="InterPro" id="IPR020556">
    <property type="entry name" value="Amidase_CS"/>
</dbReference>
<dbReference type="PANTHER" id="PTHR11895">
    <property type="entry name" value="TRANSAMIDASE"/>
    <property type="match status" value="1"/>
</dbReference>
<dbReference type="GO" id="GO:0003824">
    <property type="term" value="F:catalytic activity"/>
    <property type="evidence" value="ECO:0007669"/>
    <property type="project" value="InterPro"/>
</dbReference>
<dbReference type="PANTHER" id="PTHR11895:SF170">
    <property type="entry name" value="AMIDASE"/>
    <property type="match status" value="1"/>
</dbReference>
<reference evidence="3" key="1">
    <citation type="submission" date="2023-03" db="EMBL/GenBank/DDBJ databases">
        <title>Massive genome expansion in bonnet fungi (Mycena s.s.) driven by repeated elements and novel gene families across ecological guilds.</title>
        <authorList>
            <consortium name="Lawrence Berkeley National Laboratory"/>
            <person name="Harder C.B."/>
            <person name="Miyauchi S."/>
            <person name="Viragh M."/>
            <person name="Kuo A."/>
            <person name="Thoen E."/>
            <person name="Andreopoulos B."/>
            <person name="Lu D."/>
            <person name="Skrede I."/>
            <person name="Drula E."/>
            <person name="Henrissat B."/>
            <person name="Morin E."/>
            <person name="Kohler A."/>
            <person name="Barry K."/>
            <person name="LaButti K."/>
            <person name="Morin E."/>
            <person name="Salamov A."/>
            <person name="Lipzen A."/>
            <person name="Mereny Z."/>
            <person name="Hegedus B."/>
            <person name="Baldrian P."/>
            <person name="Stursova M."/>
            <person name="Weitz H."/>
            <person name="Taylor A."/>
            <person name="Grigoriev I.V."/>
            <person name="Nagy L.G."/>
            <person name="Martin F."/>
            <person name="Kauserud H."/>
        </authorList>
    </citation>
    <scope>NUCLEOTIDE SEQUENCE</scope>
    <source>
        <strain evidence="3">9284</strain>
    </source>
</reference>
<protein>
    <submittedName>
        <fullName evidence="3">Amidase signature domain-containing protein</fullName>
    </submittedName>
</protein>
<dbReference type="InterPro" id="IPR023631">
    <property type="entry name" value="Amidase_dom"/>
</dbReference>
<dbReference type="InterPro" id="IPR000120">
    <property type="entry name" value="Amidase"/>
</dbReference>
<comment type="caution">
    <text evidence="3">The sequence shown here is derived from an EMBL/GenBank/DDBJ whole genome shotgun (WGS) entry which is preliminary data.</text>
</comment>
<dbReference type="Pfam" id="PF01425">
    <property type="entry name" value="Amidase"/>
    <property type="match status" value="1"/>
</dbReference>
<comment type="similarity">
    <text evidence="1">Belongs to the amidase family.</text>
</comment>
<dbReference type="EMBL" id="JARKIF010000004">
    <property type="protein sequence ID" value="KAJ7641471.1"/>
    <property type="molecule type" value="Genomic_DNA"/>
</dbReference>
<dbReference type="SUPFAM" id="SSF75304">
    <property type="entry name" value="Amidase signature (AS) enzymes"/>
    <property type="match status" value="1"/>
</dbReference>